<feature type="transmembrane region" description="Helical" evidence="7">
    <location>
        <begin position="44"/>
        <end position="65"/>
    </location>
</feature>
<comment type="subcellular location">
    <subcellularLocation>
        <location evidence="1">Cell membrane</location>
        <topology evidence="1">Multi-pass membrane protein</topology>
    </subcellularLocation>
</comment>
<dbReference type="InterPro" id="IPR050327">
    <property type="entry name" value="Proton-linked_MCT"/>
</dbReference>
<feature type="domain" description="Major facilitator superfamily (MFS) profile" evidence="8">
    <location>
        <begin position="1"/>
        <end position="376"/>
    </location>
</feature>
<dbReference type="Gene3D" id="1.20.1250.20">
    <property type="entry name" value="MFS general substrate transporter like domains"/>
    <property type="match status" value="2"/>
</dbReference>
<dbReference type="GO" id="GO:0022857">
    <property type="term" value="F:transmembrane transporter activity"/>
    <property type="evidence" value="ECO:0007669"/>
    <property type="project" value="InterPro"/>
</dbReference>
<feature type="transmembrane region" description="Helical" evidence="7">
    <location>
        <begin position="352"/>
        <end position="372"/>
    </location>
</feature>
<keyword evidence="5 7" id="KW-0472">Membrane</keyword>
<name>A0A4R4FD09_9FIRM</name>
<dbReference type="Pfam" id="PF07690">
    <property type="entry name" value="MFS_1"/>
    <property type="match status" value="1"/>
</dbReference>
<dbReference type="Proteomes" id="UP000295710">
    <property type="component" value="Unassembled WGS sequence"/>
</dbReference>
<feature type="transmembrane region" description="Helical" evidence="7">
    <location>
        <begin position="133"/>
        <end position="152"/>
    </location>
</feature>
<evidence type="ECO:0000256" key="5">
    <source>
        <dbReference type="ARBA" id="ARBA00023136"/>
    </source>
</evidence>
<dbReference type="GO" id="GO:0005886">
    <property type="term" value="C:plasma membrane"/>
    <property type="evidence" value="ECO:0007669"/>
    <property type="project" value="UniProtKB-SubCell"/>
</dbReference>
<proteinExistence type="predicted"/>
<dbReference type="AlphaFoldDB" id="A0A4R4FD09"/>
<protein>
    <submittedName>
        <fullName evidence="9">MFS transporter</fullName>
    </submittedName>
</protein>
<dbReference type="PANTHER" id="PTHR11360:SF284">
    <property type="entry name" value="EG:103B4.3 PROTEIN-RELATED"/>
    <property type="match status" value="1"/>
</dbReference>
<dbReference type="EMBL" id="SMMX01000008">
    <property type="protein sequence ID" value="TDA21482.1"/>
    <property type="molecule type" value="Genomic_DNA"/>
</dbReference>
<evidence type="ECO:0000256" key="7">
    <source>
        <dbReference type="SAM" id="Phobius"/>
    </source>
</evidence>
<dbReference type="PANTHER" id="PTHR11360">
    <property type="entry name" value="MONOCARBOXYLATE TRANSPORTER"/>
    <property type="match status" value="1"/>
</dbReference>
<evidence type="ECO:0000256" key="6">
    <source>
        <dbReference type="SAM" id="MobiDB-lite"/>
    </source>
</evidence>
<evidence type="ECO:0000256" key="3">
    <source>
        <dbReference type="ARBA" id="ARBA00022692"/>
    </source>
</evidence>
<sequence length="396" mass="42384">MLFLGRMLVPVITGPDLAPAFNNVTPALTGALAAPYFMKNKKIYLINIIFVSILFGASAFCRTLPQFYTLAVVRGIFATGATMLPVLILITNWFQKKRALAISIAMAGSVIGGSLLSPVIWGWIEGAGWQKAYIYLGIMMLAVLVPLTLFVVKSRSSDRGLKPYGAEDGAEKTDKNSLPGQGMGEWNPLLSELRRLPVFWIFIAGALCVAFVGAILSHIPSALMDAGYSPVFAASVASLYLAIAIPGKLVLGDVFDRKGARAGILVGNIAFILTPVTLLFITHKPMVYVMALVFGLGTCIGTVTNSILTSKLFGAEHYAENYGFVSMFTNAGYMLGVPAIELSYDVTESYNMAWILLALLGVLMTAALLYAADYSRRRNEDAATGIPAPAADGQAV</sequence>
<feature type="transmembrane region" description="Helical" evidence="7">
    <location>
        <begin position="287"/>
        <end position="309"/>
    </location>
</feature>
<accession>A0A4R4FD09</accession>
<dbReference type="SUPFAM" id="SSF103473">
    <property type="entry name" value="MFS general substrate transporter"/>
    <property type="match status" value="1"/>
</dbReference>
<feature type="transmembrane region" description="Helical" evidence="7">
    <location>
        <begin position="100"/>
        <end position="121"/>
    </location>
</feature>
<keyword evidence="2" id="KW-0813">Transport</keyword>
<dbReference type="InterPro" id="IPR011701">
    <property type="entry name" value="MFS"/>
</dbReference>
<evidence type="ECO:0000313" key="10">
    <source>
        <dbReference type="Proteomes" id="UP000295710"/>
    </source>
</evidence>
<evidence type="ECO:0000256" key="4">
    <source>
        <dbReference type="ARBA" id="ARBA00022989"/>
    </source>
</evidence>
<feature type="transmembrane region" description="Helical" evidence="7">
    <location>
        <begin position="198"/>
        <end position="219"/>
    </location>
</feature>
<keyword evidence="10" id="KW-1185">Reference proteome</keyword>
<keyword evidence="4 7" id="KW-1133">Transmembrane helix</keyword>
<feature type="transmembrane region" description="Helical" evidence="7">
    <location>
        <begin position="263"/>
        <end position="281"/>
    </location>
</feature>
<feature type="transmembrane region" description="Helical" evidence="7">
    <location>
        <begin position="231"/>
        <end position="251"/>
    </location>
</feature>
<evidence type="ECO:0000313" key="9">
    <source>
        <dbReference type="EMBL" id="TDA21482.1"/>
    </source>
</evidence>
<evidence type="ECO:0000256" key="2">
    <source>
        <dbReference type="ARBA" id="ARBA00022448"/>
    </source>
</evidence>
<dbReference type="RefSeq" id="WP_132277855.1">
    <property type="nucleotide sequence ID" value="NZ_SMMX01000008.1"/>
</dbReference>
<feature type="region of interest" description="Disordered" evidence="6">
    <location>
        <begin position="158"/>
        <end position="180"/>
    </location>
</feature>
<gene>
    <name evidence="9" type="ORF">E1963_10745</name>
</gene>
<reference evidence="9 10" key="1">
    <citation type="journal article" date="2016" name="Nat. Microbiol.">
        <title>The Mouse Intestinal Bacterial Collection (miBC) provides host-specific insight into cultured diversity and functional potential of the gut microbiota.</title>
        <authorList>
            <person name="Lagkouvardos I."/>
            <person name="Pukall R."/>
            <person name="Abt B."/>
            <person name="Foesel B.U."/>
            <person name="Meier-Kolthoff J.P."/>
            <person name="Kumar N."/>
            <person name="Bresciani A."/>
            <person name="Martinez I."/>
            <person name="Just S."/>
            <person name="Ziegler C."/>
            <person name="Brugiroux S."/>
            <person name="Garzetti D."/>
            <person name="Wenning M."/>
            <person name="Bui T.P."/>
            <person name="Wang J."/>
            <person name="Hugenholtz F."/>
            <person name="Plugge C.M."/>
            <person name="Peterson D.A."/>
            <person name="Hornef M.W."/>
            <person name="Baines J.F."/>
            <person name="Smidt H."/>
            <person name="Walter J."/>
            <person name="Kristiansen K."/>
            <person name="Nielsen H.B."/>
            <person name="Haller D."/>
            <person name="Overmann J."/>
            <person name="Stecher B."/>
            <person name="Clavel T."/>
        </authorList>
    </citation>
    <scope>NUCLEOTIDE SEQUENCE [LARGE SCALE GENOMIC DNA]</scope>
    <source>
        <strain evidence="9 10">DSM 28560</strain>
    </source>
</reference>
<comment type="caution">
    <text evidence="9">The sequence shown here is derived from an EMBL/GenBank/DDBJ whole genome shotgun (WGS) entry which is preliminary data.</text>
</comment>
<dbReference type="PROSITE" id="PS50850">
    <property type="entry name" value="MFS"/>
    <property type="match status" value="1"/>
</dbReference>
<keyword evidence="3 7" id="KW-0812">Transmembrane</keyword>
<feature type="transmembrane region" description="Helical" evidence="7">
    <location>
        <begin position="321"/>
        <end position="340"/>
    </location>
</feature>
<dbReference type="InterPro" id="IPR036259">
    <property type="entry name" value="MFS_trans_sf"/>
</dbReference>
<organism evidence="9 10">
    <name type="scientific">Extibacter muris</name>
    <dbReference type="NCBI Taxonomy" id="1796622"/>
    <lineage>
        <taxon>Bacteria</taxon>
        <taxon>Bacillati</taxon>
        <taxon>Bacillota</taxon>
        <taxon>Clostridia</taxon>
        <taxon>Lachnospirales</taxon>
        <taxon>Lachnospiraceae</taxon>
        <taxon>Extibacter</taxon>
    </lineage>
</organism>
<dbReference type="InterPro" id="IPR020846">
    <property type="entry name" value="MFS_dom"/>
</dbReference>
<feature type="transmembrane region" description="Helical" evidence="7">
    <location>
        <begin position="71"/>
        <end position="93"/>
    </location>
</feature>
<evidence type="ECO:0000259" key="8">
    <source>
        <dbReference type="PROSITE" id="PS50850"/>
    </source>
</evidence>
<evidence type="ECO:0000256" key="1">
    <source>
        <dbReference type="ARBA" id="ARBA00004651"/>
    </source>
</evidence>